<dbReference type="InterPro" id="IPR043404">
    <property type="entry name" value="ATAXIN1-like"/>
</dbReference>
<dbReference type="Proteomes" id="UP001460270">
    <property type="component" value="Unassembled WGS sequence"/>
</dbReference>
<dbReference type="SMART" id="SM00536">
    <property type="entry name" value="AXH"/>
    <property type="match status" value="1"/>
</dbReference>
<dbReference type="InterPro" id="IPR036096">
    <property type="entry name" value="Ataxin_AXH_dom_sf"/>
</dbReference>
<dbReference type="Pfam" id="PF08517">
    <property type="entry name" value="AXH"/>
    <property type="match status" value="1"/>
</dbReference>
<dbReference type="GO" id="GO:0000122">
    <property type="term" value="P:negative regulation of transcription by RNA polymerase II"/>
    <property type="evidence" value="ECO:0007669"/>
    <property type="project" value="TreeGrafter"/>
</dbReference>
<evidence type="ECO:0000256" key="5">
    <source>
        <dbReference type="ARBA" id="ARBA00023163"/>
    </source>
</evidence>
<proteinExistence type="predicted"/>
<dbReference type="GO" id="GO:0003677">
    <property type="term" value="F:DNA binding"/>
    <property type="evidence" value="ECO:0007669"/>
    <property type="project" value="UniProtKB-KW"/>
</dbReference>
<evidence type="ECO:0000256" key="1">
    <source>
        <dbReference type="ARBA" id="ARBA00004123"/>
    </source>
</evidence>
<accession>A0AAW0P1Y4</accession>
<dbReference type="GO" id="GO:0007399">
    <property type="term" value="P:nervous system development"/>
    <property type="evidence" value="ECO:0007669"/>
    <property type="project" value="TreeGrafter"/>
</dbReference>
<gene>
    <name evidence="9" type="ORF">WMY93_016051</name>
</gene>
<keyword evidence="10" id="KW-1185">Reference proteome</keyword>
<evidence type="ECO:0000256" key="7">
    <source>
        <dbReference type="SAM" id="MobiDB-lite"/>
    </source>
</evidence>
<keyword evidence="5" id="KW-0804">Transcription</keyword>
<evidence type="ECO:0000256" key="3">
    <source>
        <dbReference type="ARBA" id="ARBA00023015"/>
    </source>
</evidence>
<sequence>MFQLHKSPKPSLCPILKVPFCEDSKVRGVPPQSSSQTRALPWLLPHFEAGSLIELQDGRLRRVENLQTEDFLLGALACPDLRLSCCTVQSISPSEQTPCVCRLLLLLHEPQSQELVDVYMEYPFYVRDGGWSSCCPQRTARLCGLQCRQLCVGDICLALPPSRLHAPLTPRGQRPHPAGQMGVRNHCSPGPSGTPHWAGKTT</sequence>
<dbReference type="PROSITE" id="PS51148">
    <property type="entry name" value="AXH"/>
    <property type="match status" value="1"/>
</dbReference>
<evidence type="ECO:0000259" key="8">
    <source>
        <dbReference type="PROSITE" id="PS51148"/>
    </source>
</evidence>
<dbReference type="GO" id="GO:0005634">
    <property type="term" value="C:nucleus"/>
    <property type="evidence" value="ECO:0007669"/>
    <property type="project" value="UniProtKB-SubCell"/>
</dbReference>
<evidence type="ECO:0000256" key="6">
    <source>
        <dbReference type="ARBA" id="ARBA00023242"/>
    </source>
</evidence>
<name>A0AAW0P1Y4_9GOBI</name>
<comment type="caution">
    <text evidence="9">The sequence shown here is derived from an EMBL/GenBank/DDBJ whole genome shotgun (WGS) entry which is preliminary data.</text>
</comment>
<organism evidence="9 10">
    <name type="scientific">Mugilogobius chulae</name>
    <name type="common">yellowstripe goby</name>
    <dbReference type="NCBI Taxonomy" id="88201"/>
    <lineage>
        <taxon>Eukaryota</taxon>
        <taxon>Metazoa</taxon>
        <taxon>Chordata</taxon>
        <taxon>Craniata</taxon>
        <taxon>Vertebrata</taxon>
        <taxon>Euteleostomi</taxon>
        <taxon>Actinopterygii</taxon>
        <taxon>Neopterygii</taxon>
        <taxon>Teleostei</taxon>
        <taxon>Neoteleostei</taxon>
        <taxon>Acanthomorphata</taxon>
        <taxon>Gobiaria</taxon>
        <taxon>Gobiiformes</taxon>
        <taxon>Gobioidei</taxon>
        <taxon>Gobiidae</taxon>
        <taxon>Gobionellinae</taxon>
        <taxon>Mugilogobius</taxon>
    </lineage>
</organism>
<feature type="domain" description="AXH" evidence="8">
    <location>
        <begin position="35"/>
        <end position="167"/>
    </location>
</feature>
<dbReference type="InterPro" id="IPR003652">
    <property type="entry name" value="Ataxin_AXH_dom"/>
</dbReference>
<evidence type="ECO:0000256" key="2">
    <source>
        <dbReference type="ARBA" id="ARBA00022491"/>
    </source>
</evidence>
<feature type="region of interest" description="Disordered" evidence="7">
    <location>
        <begin position="167"/>
        <end position="202"/>
    </location>
</feature>
<evidence type="ECO:0000313" key="10">
    <source>
        <dbReference type="Proteomes" id="UP001460270"/>
    </source>
</evidence>
<evidence type="ECO:0000256" key="4">
    <source>
        <dbReference type="ARBA" id="ARBA00023125"/>
    </source>
</evidence>
<dbReference type="AlphaFoldDB" id="A0AAW0P1Y4"/>
<dbReference type="SUPFAM" id="SSF102031">
    <property type="entry name" value="AXH domain"/>
    <property type="match status" value="1"/>
</dbReference>
<protein>
    <recommendedName>
        <fullName evidence="8">AXH domain-containing protein</fullName>
    </recommendedName>
</protein>
<evidence type="ECO:0000313" key="9">
    <source>
        <dbReference type="EMBL" id="KAK7907439.1"/>
    </source>
</evidence>
<keyword evidence="4" id="KW-0238">DNA-binding</keyword>
<keyword evidence="2" id="KW-0678">Repressor</keyword>
<dbReference type="EMBL" id="JBBPFD010000011">
    <property type="protein sequence ID" value="KAK7907439.1"/>
    <property type="molecule type" value="Genomic_DNA"/>
</dbReference>
<reference evidence="10" key="1">
    <citation type="submission" date="2024-04" db="EMBL/GenBank/DDBJ databases">
        <title>Salinicola lusitanus LLJ914,a marine bacterium isolated from the Okinawa Trough.</title>
        <authorList>
            <person name="Li J."/>
        </authorList>
    </citation>
    <scope>NUCLEOTIDE SEQUENCE [LARGE SCALE GENOMIC DNA]</scope>
</reference>
<keyword evidence="6" id="KW-0539">Nucleus</keyword>
<dbReference type="GO" id="GO:0003723">
    <property type="term" value="F:RNA binding"/>
    <property type="evidence" value="ECO:0007669"/>
    <property type="project" value="InterPro"/>
</dbReference>
<keyword evidence="3" id="KW-0805">Transcription regulation</keyword>
<dbReference type="PANTHER" id="PTHR13392:SF14">
    <property type="entry name" value="ATAXIN-1-LIKE"/>
    <property type="match status" value="1"/>
</dbReference>
<comment type="subcellular location">
    <subcellularLocation>
        <location evidence="1">Nucleus</location>
    </subcellularLocation>
</comment>
<dbReference type="PANTHER" id="PTHR13392">
    <property type="entry name" value="ATAXIN 1"/>
    <property type="match status" value="1"/>
</dbReference>